<feature type="region of interest" description="Disordered" evidence="1">
    <location>
        <begin position="37"/>
        <end position="59"/>
    </location>
</feature>
<dbReference type="PANTHER" id="PTHR34383:SF3">
    <property type="entry name" value="POLYPHOSPHATE:AMP PHOSPHOTRANSFERASE"/>
    <property type="match status" value="1"/>
</dbReference>
<dbReference type="InterPro" id="IPR027417">
    <property type="entry name" value="P-loop_NTPase"/>
</dbReference>
<evidence type="ECO:0000256" key="1">
    <source>
        <dbReference type="SAM" id="MobiDB-lite"/>
    </source>
</evidence>
<dbReference type="OrthoDB" id="10064172at2759"/>
<comment type="caution">
    <text evidence="3">The sequence shown here is derived from an EMBL/GenBank/DDBJ whole genome shotgun (WGS) entry which is preliminary data.</text>
</comment>
<dbReference type="AlphaFoldDB" id="A0A5J4YS62"/>
<proteinExistence type="predicted"/>
<reference evidence="4" key="1">
    <citation type="journal article" date="2019" name="Nat. Commun.">
        <title>Expansion of phycobilisome linker gene families in mesophilic red algae.</title>
        <authorList>
            <person name="Lee J."/>
            <person name="Kim D."/>
            <person name="Bhattacharya D."/>
            <person name="Yoon H.S."/>
        </authorList>
    </citation>
    <scope>NUCLEOTIDE SEQUENCE [LARGE SCALE GENOMIC DNA]</scope>
    <source>
        <strain evidence="4">CCMP 1328</strain>
    </source>
</reference>
<dbReference type="EMBL" id="VRMN01000005">
    <property type="protein sequence ID" value="KAA8494341.1"/>
    <property type="molecule type" value="Genomic_DNA"/>
</dbReference>
<dbReference type="Gene3D" id="3.40.50.300">
    <property type="entry name" value="P-loop containing nucleotide triphosphate hydrolases"/>
    <property type="match status" value="1"/>
</dbReference>
<dbReference type="Proteomes" id="UP000324585">
    <property type="component" value="Unassembled WGS sequence"/>
</dbReference>
<accession>A0A5J4YS62</accession>
<evidence type="ECO:0000313" key="4">
    <source>
        <dbReference type="Proteomes" id="UP000324585"/>
    </source>
</evidence>
<organism evidence="3 4">
    <name type="scientific">Porphyridium purpureum</name>
    <name type="common">Red alga</name>
    <name type="synonym">Porphyridium cruentum</name>
    <dbReference type="NCBI Taxonomy" id="35688"/>
    <lineage>
        <taxon>Eukaryota</taxon>
        <taxon>Rhodophyta</taxon>
        <taxon>Bangiophyceae</taxon>
        <taxon>Porphyridiales</taxon>
        <taxon>Porphyridiaceae</taxon>
        <taxon>Porphyridium</taxon>
    </lineage>
</organism>
<dbReference type="PANTHER" id="PTHR34383">
    <property type="entry name" value="POLYPHOSPHATE:AMP PHOSPHOTRANSFERASE-RELATED"/>
    <property type="match status" value="1"/>
</dbReference>
<name>A0A5J4YS62_PORPP</name>
<feature type="domain" description="Polyphosphate kinase-2-related" evidence="2">
    <location>
        <begin position="124"/>
        <end position="331"/>
    </location>
</feature>
<gene>
    <name evidence="3" type="ORF">FVE85_4316</name>
</gene>
<sequence length="358" mass="41394">MDASVCFCGTPLVVARQTRQCQSSRVCARSAGTAPRMQLTEVPPPANRKRGRPKKRPFGYVEPDRVRTGIAEVGPVERPVTERYLVVPDSEFSFRDRDPLDQMGLPDKSYASAVWTQNVNHNMLWQTQLFAERQQAVLLMVHGFHTSGKSEVVHKLSSGFEPGGFASHAWKEPSVRESDYNFLWRYHRRVPRKGHVALWVRSWYEDVATAVLQDQVSAHEADNRMYQIMELEHMLSLQGIKVVKLYLQISDVVAFQRLEETTVVPRGMWRVSRRDFEDKARFNEYMKRWEHVIRTTSMDAAPWYIVPSSIKWVRNTVASQILRDTFSSMNPQIPPEKIASLLQTQLEPQRDTLTFQTM</sequence>
<feature type="compositionally biased region" description="Basic residues" evidence="1">
    <location>
        <begin position="47"/>
        <end position="57"/>
    </location>
</feature>
<evidence type="ECO:0000259" key="2">
    <source>
        <dbReference type="Pfam" id="PF03976"/>
    </source>
</evidence>
<evidence type="ECO:0000313" key="3">
    <source>
        <dbReference type="EMBL" id="KAA8494341.1"/>
    </source>
</evidence>
<dbReference type="InterPro" id="IPR022488">
    <property type="entry name" value="PPK2-related"/>
</dbReference>
<keyword evidence="4" id="KW-1185">Reference proteome</keyword>
<protein>
    <recommendedName>
        <fullName evidence="2">Polyphosphate kinase-2-related domain-containing protein</fullName>
    </recommendedName>
</protein>
<dbReference type="SUPFAM" id="SSF52540">
    <property type="entry name" value="P-loop containing nucleoside triphosphate hydrolases"/>
    <property type="match status" value="1"/>
</dbReference>
<dbReference type="Pfam" id="PF03976">
    <property type="entry name" value="PPK2"/>
    <property type="match status" value="1"/>
</dbReference>